<feature type="region of interest" description="Disordered" evidence="1">
    <location>
        <begin position="1"/>
        <end position="42"/>
    </location>
</feature>
<feature type="compositionally biased region" description="Low complexity" evidence="1">
    <location>
        <begin position="1246"/>
        <end position="1280"/>
    </location>
</feature>
<dbReference type="PANTHER" id="PTHR47633:SF15">
    <property type="entry name" value="IG-LIKE DOMAIN-CONTAINING PROTEIN"/>
    <property type="match status" value="1"/>
</dbReference>
<feature type="compositionally biased region" description="Polar residues" evidence="1">
    <location>
        <begin position="985"/>
        <end position="997"/>
    </location>
</feature>
<evidence type="ECO:0000256" key="1">
    <source>
        <dbReference type="SAM" id="MobiDB-lite"/>
    </source>
</evidence>
<dbReference type="EMBL" id="GGYP01002959">
    <property type="protein sequence ID" value="MDE47730.1"/>
    <property type="molecule type" value="Transcribed_RNA"/>
</dbReference>
<feature type="region of interest" description="Disordered" evidence="1">
    <location>
        <begin position="82"/>
        <end position="138"/>
    </location>
</feature>
<dbReference type="InterPro" id="IPR013783">
    <property type="entry name" value="Ig-like_fold"/>
</dbReference>
<feature type="compositionally biased region" description="Polar residues" evidence="1">
    <location>
        <begin position="1229"/>
        <end position="1245"/>
    </location>
</feature>
<feature type="compositionally biased region" description="Polar residues" evidence="1">
    <location>
        <begin position="421"/>
        <end position="459"/>
    </location>
</feature>
<feature type="domain" description="Ig-like" evidence="2">
    <location>
        <begin position="1035"/>
        <end position="1129"/>
    </location>
</feature>
<feature type="compositionally biased region" description="Basic and acidic residues" evidence="1">
    <location>
        <begin position="1162"/>
        <end position="1171"/>
    </location>
</feature>
<feature type="compositionally biased region" description="Polar residues" evidence="1">
    <location>
        <begin position="1137"/>
        <end position="1146"/>
    </location>
</feature>
<accession>A0A6G1SCT1</accession>
<gene>
    <name evidence="3" type="primary">PALLD</name>
    <name evidence="3" type="ORF">g.12497</name>
</gene>
<dbReference type="InterPro" id="IPR003599">
    <property type="entry name" value="Ig_sub"/>
</dbReference>
<dbReference type="SUPFAM" id="SSF48726">
    <property type="entry name" value="Immunoglobulin"/>
    <property type="match status" value="2"/>
</dbReference>
<feature type="region of interest" description="Disordered" evidence="1">
    <location>
        <begin position="560"/>
        <end position="600"/>
    </location>
</feature>
<feature type="compositionally biased region" description="Low complexity" evidence="1">
    <location>
        <begin position="20"/>
        <end position="37"/>
    </location>
</feature>
<dbReference type="PANTHER" id="PTHR47633">
    <property type="entry name" value="IMMUNOGLOBULIN"/>
    <property type="match status" value="1"/>
</dbReference>
<feature type="region of interest" description="Disordered" evidence="1">
    <location>
        <begin position="1220"/>
        <end position="1280"/>
    </location>
</feature>
<organism evidence="3">
    <name type="scientific">Aceria tosichella</name>
    <name type="common">wheat curl mite</name>
    <dbReference type="NCBI Taxonomy" id="561515"/>
    <lineage>
        <taxon>Eukaryota</taxon>
        <taxon>Metazoa</taxon>
        <taxon>Ecdysozoa</taxon>
        <taxon>Arthropoda</taxon>
        <taxon>Chelicerata</taxon>
        <taxon>Arachnida</taxon>
        <taxon>Acari</taxon>
        <taxon>Acariformes</taxon>
        <taxon>Trombidiformes</taxon>
        <taxon>Prostigmata</taxon>
        <taxon>Eupodina</taxon>
        <taxon>Eriophyoidea</taxon>
        <taxon>Eriophyidae</taxon>
        <taxon>Eriophyinae</taxon>
        <taxon>Aceriini</taxon>
        <taxon>Aceria</taxon>
    </lineage>
</organism>
<feature type="region of interest" description="Disordered" evidence="1">
    <location>
        <begin position="972"/>
        <end position="1033"/>
    </location>
</feature>
<name>A0A6G1SCT1_9ACAR</name>
<feature type="region of interest" description="Disordered" evidence="1">
    <location>
        <begin position="870"/>
        <end position="897"/>
    </location>
</feature>
<dbReference type="InterPro" id="IPR003598">
    <property type="entry name" value="Ig_sub2"/>
</dbReference>
<feature type="region of interest" description="Disordered" evidence="1">
    <location>
        <begin position="1132"/>
        <end position="1208"/>
    </location>
</feature>
<dbReference type="PROSITE" id="PS50835">
    <property type="entry name" value="IG_LIKE"/>
    <property type="match status" value="2"/>
</dbReference>
<feature type="compositionally biased region" description="Low complexity" evidence="1">
    <location>
        <begin position="561"/>
        <end position="591"/>
    </location>
</feature>
<feature type="compositionally biased region" description="Low complexity" evidence="1">
    <location>
        <begin position="465"/>
        <end position="481"/>
    </location>
</feature>
<sequence length="1442" mass="157580">MAAERQPSGASDEGAGVNDRANNASSRAVPSSASSKLLETKTTKIITTTTIETNDNASEQICNRRAAAGFDGPPEVAKVEHLGRQANTNESQEVGAATRGPRARRQEQLSSRTTKRADNNSNSNNNSNTTTNFSTSATVKDYSDSNSVLEPIELEQVNVEGNKFVTSVGTIAVQSGQSRIVAALLRDGCELQLRVQEMRPGIFEVGANLSECRRFHAEHQKLLANLAKHKQAPIEGWLAKYKKVSQSRGGAEKMGAELRLVYMCMAENLQGCWRGLLLQLEQRLQLLDETGKFYSSAEQLFQAIERADGHVQTFRREFLDGPGSVRFNQAANELRRLNQAVLDEFERARRQQRRLVDLIGKIATANLADSRPNILIADAQVLIDFINGYIDPLERRKIQLENVISTTARETTLTTTRTTRNINDSRLATDRSGYSNNKMNPTTIGPQQTQARPLQADNQQEGERGWSSSSATTTTTTLATSGAGGGPLIREISSFNDLHLVDSWLTTKVDQLNSSLLSSLGASAQDTRSILNKHEQIALECSAIEEALLMFRGKSIHAMKSGPEAAEAGQEPSAAASAGPTSTSEPGQGPPAAGGGRRASLLEQQRQLAQKARDVINILDARIVLLRRTIDFYSRAKEASADINKMMRRLQADNSLQSVQFVADELELKDVSSVVASGATIISELQQLQLAQQHGQRSKVVGLQLATGGIRAVVDQLNQELAHLKTVLNQRRLVLLNEDASKMASNFTNKCRQLKFWLDSHARSFLLSNNRIGVDVRSVRAYCDQHDELRLAVQQKTLEVEALLRLLSNLTESFDAKSQTANEIQRDTDELRQDWISVTNCLDHRLELARKYLAILVSVAEVRADIEALGDVGGAGPTTGDSQGPQPRPRTPDERTHEDIEAHVGQSLVQLANQVRNFTQDAQKSNTALVYAAALETKSALNDINKQQIIGHANGSVKLLEEQLKTTLNRLKARGPRKWPEEAPVTSSAPPSSGQRATTKRTEHHRRVETVRQQQQQQQNITGLQAPQPPPPRAPRFVRQLVDAEVEPFSSVALECELEPEPEQPSPRVEWLLNNKRIPNSIKHSVASEGNRHRLTIGQFSPVCCGTYTARATNPMGVSTTSSCRLRLSGIREDESPTNPSSQPMSSAEPPVPTFGRGDAAGSHRKDDQRQLGDTPVMMTSGPYTGARPGQWRPVAGSNKWQQQVSKERALERIIQGVESPMSHDEQMNEPNLSSAAPTRASQQRQTTEASSLTRTTTATSTITTTATGQQQQQQQQLQNQQLPVTKVRYDGSQQQPPTANYLGVSAAARQRLSFIDSPVSSAQSRSVSGSPFEGTPQPPVFMQALSEQTLPSSRAGNIGGTQAGLVCVVIGNPPPNVEWLHEGRPIASAKCPRPGGNGSQSQRANVCKLTIETVNDRTLGQYVCRATNRLGQSTTALTLGQ</sequence>
<dbReference type="InterPro" id="IPR007110">
    <property type="entry name" value="Ig-like_dom"/>
</dbReference>
<feature type="domain" description="Ig-like" evidence="2">
    <location>
        <begin position="1339"/>
        <end position="1441"/>
    </location>
</feature>
<evidence type="ECO:0000313" key="3">
    <source>
        <dbReference type="EMBL" id="MDE47730.1"/>
    </source>
</evidence>
<proteinExistence type="predicted"/>
<protein>
    <submittedName>
        <fullName evidence="3">Palladin</fullName>
    </submittedName>
</protein>
<feature type="compositionally biased region" description="Low complexity" evidence="1">
    <location>
        <begin position="119"/>
        <end position="138"/>
    </location>
</feature>
<feature type="region of interest" description="Disordered" evidence="1">
    <location>
        <begin position="414"/>
        <end position="486"/>
    </location>
</feature>
<dbReference type="SMART" id="SM00408">
    <property type="entry name" value="IGc2"/>
    <property type="match status" value="2"/>
</dbReference>
<dbReference type="Gene3D" id="2.60.40.10">
    <property type="entry name" value="Immunoglobulins"/>
    <property type="match status" value="2"/>
</dbReference>
<evidence type="ECO:0000259" key="2">
    <source>
        <dbReference type="PROSITE" id="PS50835"/>
    </source>
</evidence>
<dbReference type="InterPro" id="IPR036179">
    <property type="entry name" value="Ig-like_dom_sf"/>
</dbReference>
<dbReference type="Pfam" id="PF07679">
    <property type="entry name" value="I-set"/>
    <property type="match status" value="2"/>
</dbReference>
<dbReference type="Gene3D" id="1.20.58.60">
    <property type="match status" value="1"/>
</dbReference>
<reference evidence="3" key="1">
    <citation type="submission" date="2018-10" db="EMBL/GenBank/DDBJ databases">
        <title>Transcriptome assembly of Aceria tosichella (Wheat curl mite) Type 2.</title>
        <authorList>
            <person name="Scully E.D."/>
            <person name="Geib S.M."/>
            <person name="Palmer N.A."/>
            <person name="Gupta A.K."/>
            <person name="Sarath G."/>
            <person name="Tatineni S."/>
        </authorList>
    </citation>
    <scope>NUCLEOTIDE SEQUENCE</scope>
    <source>
        <strain evidence="3">LincolnNE</strain>
    </source>
</reference>
<feature type="compositionally biased region" description="Basic residues" evidence="1">
    <location>
        <begin position="998"/>
        <end position="1007"/>
    </location>
</feature>
<dbReference type="SMART" id="SM00409">
    <property type="entry name" value="IG"/>
    <property type="match status" value="2"/>
</dbReference>
<dbReference type="SUPFAM" id="SSF46966">
    <property type="entry name" value="Spectrin repeat"/>
    <property type="match status" value="1"/>
</dbReference>
<dbReference type="InterPro" id="IPR013098">
    <property type="entry name" value="Ig_I-set"/>
</dbReference>